<dbReference type="PANTHER" id="PTHR10884:SF14">
    <property type="entry name" value="NADH DEHYDROGENASE [UBIQUINONE] IRON-SULFUR PROTEIN 3, MITOCHONDRIAL"/>
    <property type="match status" value="1"/>
</dbReference>
<keyword evidence="4 5" id="KW-0830">Ubiquinone</keyword>
<reference evidence="9 10" key="1">
    <citation type="journal article" date="2010" name="J. Bacteriol.">
        <title>Completed genome sequence of the anaerobic iron-oxidizing bacterium Acidovorax ebreus strain TPSY.</title>
        <authorList>
            <person name="Byrne-Bailey K.G."/>
            <person name="Weber K.A."/>
            <person name="Chair A.H."/>
            <person name="Bose S."/>
            <person name="Knox T."/>
            <person name="Spanbauer T.L."/>
            <person name="Chertkov O."/>
            <person name="Coates J.D."/>
        </authorList>
    </citation>
    <scope>NUCLEOTIDE SEQUENCE [LARGE SCALE GENOMIC DNA]</scope>
    <source>
        <strain evidence="9 10">TPSY</strain>
    </source>
</reference>
<dbReference type="InterPro" id="IPR010218">
    <property type="entry name" value="NADH_DH_suC"/>
</dbReference>
<comment type="subcellular location">
    <subcellularLocation>
        <location evidence="5">Cell inner membrane</location>
        <topology evidence="5">Peripheral membrane protein</topology>
        <orientation evidence="5">Cytoplasmic side</orientation>
    </subcellularLocation>
</comment>
<name>A0A9J9UAF5_ACIET</name>
<evidence type="ECO:0000259" key="8">
    <source>
        <dbReference type="Pfam" id="PF00329"/>
    </source>
</evidence>
<dbReference type="GO" id="GO:0008137">
    <property type="term" value="F:NADH dehydrogenase (ubiquinone) activity"/>
    <property type="evidence" value="ECO:0007669"/>
    <property type="project" value="InterPro"/>
</dbReference>
<dbReference type="GO" id="GO:0050136">
    <property type="term" value="F:NADH dehydrogenase (quinone) (non-electrogenic) activity"/>
    <property type="evidence" value="ECO:0007669"/>
    <property type="project" value="UniProtKB-UniRule"/>
</dbReference>
<keyword evidence="5 6" id="KW-1278">Translocase</keyword>
<dbReference type="InterPro" id="IPR037232">
    <property type="entry name" value="NADH_quin_OxRdtase_su_C/D-like"/>
</dbReference>
<dbReference type="NCBIfam" id="TIGR01961">
    <property type="entry name" value="NuoC_fam"/>
    <property type="match status" value="1"/>
</dbReference>
<dbReference type="InterPro" id="IPR001268">
    <property type="entry name" value="NADH_UbQ_OxRdtase_30kDa_su"/>
</dbReference>
<dbReference type="RefSeq" id="WP_015912611.1">
    <property type="nucleotide sequence ID" value="NC_011992.1"/>
</dbReference>
<evidence type="ECO:0000256" key="5">
    <source>
        <dbReference type="HAMAP-Rule" id="MF_01357"/>
    </source>
</evidence>
<comment type="function">
    <text evidence="5">NDH-1 shuttles electrons from NADH, via FMN and iron-sulfur (Fe-S) centers, to quinones in the respiratory chain. The immediate electron acceptor for the enzyme in this species is believed to be ubiquinone. Couples the redox reaction to proton translocation (for every two electrons transferred, four hydrogen ions are translocated across the cytoplasmic membrane), and thus conserves the redox energy in a proton gradient.</text>
</comment>
<protein>
    <recommendedName>
        <fullName evidence="5">NADH-quinone oxidoreductase subunit C</fullName>
        <ecNumber evidence="5">7.1.1.-</ecNumber>
    </recommendedName>
    <alternativeName>
        <fullName evidence="5">NADH dehydrogenase I subunit C</fullName>
    </alternativeName>
    <alternativeName>
        <fullName evidence="5">NDH-1 subunit C</fullName>
    </alternativeName>
</protein>
<evidence type="ECO:0000256" key="7">
    <source>
        <dbReference type="RuleBase" id="RU003582"/>
    </source>
</evidence>
<keyword evidence="5" id="KW-0997">Cell inner membrane</keyword>
<dbReference type="Gene3D" id="3.30.460.80">
    <property type="entry name" value="NADH:ubiquinone oxidoreductase, 30kDa subunit"/>
    <property type="match status" value="1"/>
</dbReference>
<keyword evidence="2 5" id="KW-0813">Transport</keyword>
<keyword evidence="9" id="KW-0560">Oxidoreductase</keyword>
<dbReference type="AlphaFoldDB" id="A0A9J9UAF5"/>
<dbReference type="KEGG" id="dia:Dtpsy_0874"/>
<dbReference type="HAMAP" id="MF_01357">
    <property type="entry name" value="NDH1_NuoC"/>
    <property type="match status" value="1"/>
</dbReference>
<dbReference type="EC" id="7.1.1.-" evidence="5"/>
<comment type="subunit">
    <text evidence="5">NDH-1 is composed of 14 different subunits. Subunits NuoB, C, D, E, F, and G constitute the peripheral sector of the complex.</text>
</comment>
<dbReference type="PANTHER" id="PTHR10884">
    <property type="entry name" value="NADH DEHYDROGENASE UBIQUINONE IRON-SULFUR PROTEIN 3"/>
    <property type="match status" value="1"/>
</dbReference>
<evidence type="ECO:0000256" key="6">
    <source>
        <dbReference type="RuleBase" id="RU003456"/>
    </source>
</evidence>
<gene>
    <name evidence="5" type="primary">nuoC</name>
    <name evidence="9" type="ordered locus">Dtpsy_0874</name>
</gene>
<evidence type="ECO:0000256" key="4">
    <source>
        <dbReference type="ARBA" id="ARBA00023075"/>
    </source>
</evidence>
<evidence type="ECO:0000313" key="9">
    <source>
        <dbReference type="EMBL" id="ACM32352.1"/>
    </source>
</evidence>
<proteinExistence type="inferred from homology"/>
<dbReference type="GO" id="GO:0048038">
    <property type="term" value="F:quinone binding"/>
    <property type="evidence" value="ECO:0007669"/>
    <property type="project" value="UniProtKB-KW"/>
</dbReference>
<accession>A0A9J9UAF5</accession>
<keyword evidence="10" id="KW-1185">Reference proteome</keyword>
<dbReference type="SUPFAM" id="SSF143243">
    <property type="entry name" value="Nqo5-like"/>
    <property type="match status" value="1"/>
</dbReference>
<evidence type="ECO:0000313" key="10">
    <source>
        <dbReference type="Proteomes" id="UP000000450"/>
    </source>
</evidence>
<dbReference type="InterPro" id="IPR020396">
    <property type="entry name" value="NADH_UbQ_OxRdtase_CS"/>
</dbReference>
<keyword evidence="5" id="KW-1003">Cell membrane</keyword>
<evidence type="ECO:0000256" key="3">
    <source>
        <dbReference type="ARBA" id="ARBA00022719"/>
    </source>
</evidence>
<evidence type="ECO:0000256" key="2">
    <source>
        <dbReference type="ARBA" id="ARBA00022448"/>
    </source>
</evidence>
<keyword evidence="5" id="KW-0472">Membrane</keyword>
<feature type="domain" description="NADH:ubiquinone oxidoreductase 30kDa subunit" evidence="8">
    <location>
        <begin position="35"/>
        <end position="164"/>
    </location>
</feature>
<evidence type="ECO:0000256" key="1">
    <source>
        <dbReference type="ARBA" id="ARBA00007569"/>
    </source>
</evidence>
<comment type="catalytic activity">
    <reaction evidence="5 7">
        <text>a quinone + NADH + 5 H(+)(in) = a quinol + NAD(+) + 4 H(+)(out)</text>
        <dbReference type="Rhea" id="RHEA:57888"/>
        <dbReference type="ChEBI" id="CHEBI:15378"/>
        <dbReference type="ChEBI" id="CHEBI:24646"/>
        <dbReference type="ChEBI" id="CHEBI:57540"/>
        <dbReference type="ChEBI" id="CHEBI:57945"/>
        <dbReference type="ChEBI" id="CHEBI:132124"/>
    </reaction>
</comment>
<dbReference type="PROSITE" id="PS00542">
    <property type="entry name" value="COMPLEX1_30K"/>
    <property type="match status" value="1"/>
</dbReference>
<dbReference type="Proteomes" id="UP000000450">
    <property type="component" value="Chromosome"/>
</dbReference>
<dbReference type="NCBIfam" id="NF004730">
    <property type="entry name" value="PRK06074.1-1"/>
    <property type="match status" value="1"/>
</dbReference>
<dbReference type="Pfam" id="PF00329">
    <property type="entry name" value="Complex1_30kDa"/>
    <property type="match status" value="1"/>
</dbReference>
<keyword evidence="3 5" id="KW-0874">Quinone</keyword>
<organism evidence="9 10">
    <name type="scientific">Acidovorax ebreus (strain TPSY)</name>
    <name type="common">Diaphorobacter sp. (strain TPSY)</name>
    <dbReference type="NCBI Taxonomy" id="535289"/>
    <lineage>
        <taxon>Bacteria</taxon>
        <taxon>Pseudomonadati</taxon>
        <taxon>Pseudomonadota</taxon>
        <taxon>Betaproteobacteria</taxon>
        <taxon>Burkholderiales</taxon>
        <taxon>Comamonadaceae</taxon>
        <taxon>Diaphorobacter</taxon>
    </lineage>
</organism>
<dbReference type="GeneID" id="84682575"/>
<dbReference type="GO" id="GO:0005886">
    <property type="term" value="C:plasma membrane"/>
    <property type="evidence" value="ECO:0007669"/>
    <property type="project" value="UniProtKB-SubCell"/>
</dbReference>
<sequence length="202" mass="22863">MTAIAIHPESLRDVVASALGDRVRQISVALDEVTVVVSAARYLEAMQILRDAPDCKFEQLIDLCGVDYSAYGATGSEGPRYAVVSHLLSVSLNQRLRVKVFCSDDDFPIVASVTDIWNSANWFEREAFDLFGIVFDGHNDLRRILTDYGFIGHPFRKDFPLSGHVEMRYDADQRRVIYEPVTIEPREVTPRIIREDKYGGLH</sequence>
<dbReference type="EMBL" id="CP001392">
    <property type="protein sequence ID" value="ACM32352.1"/>
    <property type="molecule type" value="Genomic_DNA"/>
</dbReference>
<keyword evidence="5 6" id="KW-0520">NAD</keyword>
<comment type="similarity">
    <text evidence="1 5 6">Belongs to the complex I 30 kDa subunit family.</text>
</comment>